<feature type="chain" id="PRO_5039240427" description="ATPase" evidence="2">
    <location>
        <begin position="21"/>
        <end position="75"/>
    </location>
</feature>
<evidence type="ECO:0000313" key="4">
    <source>
        <dbReference type="Proteomes" id="UP001164706"/>
    </source>
</evidence>
<evidence type="ECO:0008006" key="5">
    <source>
        <dbReference type="Google" id="ProtNLM"/>
    </source>
</evidence>
<gene>
    <name evidence="3" type="ORF">OVN18_11655</name>
</gene>
<dbReference type="RefSeq" id="WP_168915723.1">
    <property type="nucleotide sequence ID" value="NZ_CP113089.1"/>
</dbReference>
<sequence>MKNALWLVLGVALGAVVAHQASKTPQGRHFFDEIDAKTREFTDAVLEGYQQREAELRAAVAEAEETIADLTDRLK</sequence>
<dbReference type="KEGG" id="mdb:OVN18_11655"/>
<dbReference type="AlphaFoldDB" id="A0A9E8MLZ6"/>
<feature type="coiled-coil region" evidence="1">
    <location>
        <begin position="46"/>
        <end position="73"/>
    </location>
</feature>
<feature type="signal peptide" evidence="2">
    <location>
        <begin position="1"/>
        <end position="20"/>
    </location>
</feature>
<protein>
    <recommendedName>
        <fullName evidence="5">ATPase</fullName>
    </recommendedName>
</protein>
<accession>A0A9E8MLZ6</accession>
<keyword evidence="1" id="KW-0175">Coiled coil</keyword>
<evidence type="ECO:0000313" key="3">
    <source>
        <dbReference type="EMBL" id="WAB81181.1"/>
    </source>
</evidence>
<evidence type="ECO:0000256" key="1">
    <source>
        <dbReference type="SAM" id="Coils"/>
    </source>
</evidence>
<dbReference type="Proteomes" id="UP001164706">
    <property type="component" value="Chromosome"/>
</dbReference>
<name>A0A9E8MLZ6_9MICO</name>
<organism evidence="3 4">
    <name type="scientific">Microcella daejeonensis</name>
    <dbReference type="NCBI Taxonomy" id="2994971"/>
    <lineage>
        <taxon>Bacteria</taxon>
        <taxon>Bacillati</taxon>
        <taxon>Actinomycetota</taxon>
        <taxon>Actinomycetes</taxon>
        <taxon>Micrococcales</taxon>
        <taxon>Microbacteriaceae</taxon>
        <taxon>Microcella</taxon>
    </lineage>
</organism>
<proteinExistence type="predicted"/>
<keyword evidence="4" id="KW-1185">Reference proteome</keyword>
<keyword evidence="2" id="KW-0732">Signal</keyword>
<reference evidence="3" key="1">
    <citation type="submission" date="2022-11" db="EMBL/GenBank/DDBJ databases">
        <title>Description of Microcella daejonensis nov. sp, isolated from riverside soil.</title>
        <authorList>
            <person name="Molina K.M."/>
            <person name="Kim S.B."/>
        </authorList>
    </citation>
    <scope>NUCLEOTIDE SEQUENCE</scope>
    <source>
        <strain evidence="3">MMS21-STM12</strain>
    </source>
</reference>
<dbReference type="EMBL" id="CP113089">
    <property type="protein sequence ID" value="WAB81181.1"/>
    <property type="molecule type" value="Genomic_DNA"/>
</dbReference>
<evidence type="ECO:0000256" key="2">
    <source>
        <dbReference type="SAM" id="SignalP"/>
    </source>
</evidence>